<protein>
    <recommendedName>
        <fullName evidence="9">Membrane fusion protein biotin-lipoyl like domain-containing protein</fullName>
    </recommendedName>
</protein>
<evidence type="ECO:0000313" key="7">
    <source>
        <dbReference type="EMBL" id="OCA68437.1"/>
    </source>
</evidence>
<evidence type="ECO:0008006" key="9">
    <source>
        <dbReference type="Google" id="ProtNLM"/>
    </source>
</evidence>
<evidence type="ECO:0000256" key="5">
    <source>
        <dbReference type="SAM" id="Coils"/>
    </source>
</evidence>
<sequence length="433" mass="49614">MPQEQNNIEIYSEEVQDILENRPNWIIRNSILSIFLILVIVISISFIIKYPESADIQGLKIETQTPSYQFVSQNSGNLKLLVENGKKVNEGDWIALIEKNIKYNDLVTASKFIENTDVLVSQNNLEKIKVNTALNLGELEIYYSNFIKNLDEYRTFKSVDPSASRVDAYTQDLSNKKSALSSKDNEINSVKENLSILQKKVQNNEELYKKGYISKTDMDNIQREYNELKKVYHNLSFQYKTEESDIVQTAYKSKQTIADNKLNVSDLKRECINSFLVFKEEFSKWKEKNIFIAPYTGEVNFFNVWNSNKFTTVGEHLISLRPLSQDMLGNGLVSGKFLGKIKSEQKVIIKLDGYESTEYGFVTGKVKRVSSFPNSEGFYNVIVDLPSTLKTSYGTNIPFSPELRGKGEVILKDQTLFELFIKNVKKLIDNGNS</sequence>
<dbReference type="AlphaFoldDB" id="A0A1B8ZAA7"/>
<dbReference type="Proteomes" id="UP000092651">
    <property type="component" value="Unassembled WGS sequence"/>
</dbReference>
<evidence type="ECO:0000256" key="1">
    <source>
        <dbReference type="ARBA" id="ARBA00004167"/>
    </source>
</evidence>
<dbReference type="PANTHER" id="PTHR30386:SF26">
    <property type="entry name" value="TRANSPORT PROTEIN COMB"/>
    <property type="match status" value="1"/>
</dbReference>
<feature type="transmembrane region" description="Helical" evidence="6">
    <location>
        <begin position="31"/>
        <end position="50"/>
    </location>
</feature>
<comment type="subcellular location">
    <subcellularLocation>
        <location evidence="1">Membrane</location>
        <topology evidence="1">Single-pass membrane protein</topology>
    </subcellularLocation>
</comment>
<dbReference type="GO" id="GO:0016020">
    <property type="term" value="C:membrane"/>
    <property type="evidence" value="ECO:0007669"/>
    <property type="project" value="UniProtKB-SubCell"/>
</dbReference>
<dbReference type="PANTHER" id="PTHR30386">
    <property type="entry name" value="MEMBRANE FUSION SUBUNIT OF EMRAB-TOLC MULTIDRUG EFFLUX PUMP"/>
    <property type="match status" value="1"/>
</dbReference>
<accession>A0A1B8ZAA7</accession>
<evidence type="ECO:0000313" key="8">
    <source>
        <dbReference type="Proteomes" id="UP000092651"/>
    </source>
</evidence>
<reference evidence="7 8" key="1">
    <citation type="submission" date="2016-07" db="EMBL/GenBank/DDBJ databases">
        <authorList>
            <person name="Jeong J.-J."/>
            <person name="Kim D.W."/>
            <person name="Sang M.K."/>
            <person name="Choi I.-G."/>
            <person name="Kim K.D."/>
        </authorList>
    </citation>
    <scope>NUCLEOTIDE SEQUENCE [LARGE SCALE GENOMIC DNA]</scope>
    <source>
        <strain evidence="7 8">UTM-3</strain>
    </source>
</reference>
<name>A0A1B8ZAA7_9FLAO</name>
<keyword evidence="5" id="KW-0175">Coiled coil</keyword>
<evidence type="ECO:0000256" key="6">
    <source>
        <dbReference type="SAM" id="Phobius"/>
    </source>
</evidence>
<dbReference type="RefSeq" id="WP_065396308.1">
    <property type="nucleotide sequence ID" value="NZ_MAYH01000049.1"/>
</dbReference>
<evidence type="ECO:0000256" key="2">
    <source>
        <dbReference type="ARBA" id="ARBA00022692"/>
    </source>
</evidence>
<evidence type="ECO:0000256" key="3">
    <source>
        <dbReference type="ARBA" id="ARBA00022989"/>
    </source>
</evidence>
<keyword evidence="4 6" id="KW-0472">Membrane</keyword>
<keyword evidence="2 6" id="KW-0812">Transmembrane</keyword>
<gene>
    <name evidence="7" type="ORF">BBI01_18510</name>
</gene>
<evidence type="ECO:0000256" key="4">
    <source>
        <dbReference type="ARBA" id="ARBA00023136"/>
    </source>
</evidence>
<organism evidence="7 8">
    <name type="scientific">Chryseobacterium artocarpi</name>
    <dbReference type="NCBI Taxonomy" id="1414727"/>
    <lineage>
        <taxon>Bacteria</taxon>
        <taxon>Pseudomonadati</taxon>
        <taxon>Bacteroidota</taxon>
        <taxon>Flavobacteriia</taxon>
        <taxon>Flavobacteriales</taxon>
        <taxon>Weeksellaceae</taxon>
        <taxon>Chryseobacterium group</taxon>
        <taxon>Chryseobacterium</taxon>
    </lineage>
</organism>
<comment type="caution">
    <text evidence="7">The sequence shown here is derived from an EMBL/GenBank/DDBJ whole genome shotgun (WGS) entry which is preliminary data.</text>
</comment>
<dbReference type="OrthoDB" id="7057889at2"/>
<proteinExistence type="predicted"/>
<keyword evidence="3 6" id="KW-1133">Transmembrane helix</keyword>
<feature type="coiled-coil region" evidence="5">
    <location>
        <begin position="180"/>
        <end position="238"/>
    </location>
</feature>
<keyword evidence="8" id="KW-1185">Reference proteome</keyword>
<dbReference type="EMBL" id="MAYH01000049">
    <property type="protein sequence ID" value="OCA68437.1"/>
    <property type="molecule type" value="Genomic_DNA"/>
</dbReference>
<dbReference type="InterPro" id="IPR050739">
    <property type="entry name" value="MFP"/>
</dbReference>